<feature type="domain" description="CBM6" evidence="2">
    <location>
        <begin position="276"/>
        <end position="404"/>
    </location>
</feature>
<dbReference type="Gene3D" id="2.60.120.260">
    <property type="entry name" value="Galactose-binding domain-like"/>
    <property type="match status" value="4"/>
</dbReference>
<proteinExistence type="predicted"/>
<comment type="caution">
    <text evidence="3">The sequence shown here is derived from an EMBL/GenBank/DDBJ whole genome shotgun (WGS) entry which is preliminary data.</text>
</comment>
<feature type="non-terminal residue" evidence="3">
    <location>
        <position position="1671"/>
    </location>
</feature>
<dbReference type="Pfam" id="PF03422">
    <property type="entry name" value="CBM_6"/>
    <property type="match status" value="1"/>
</dbReference>
<dbReference type="PROSITE" id="PS51175">
    <property type="entry name" value="CBM6"/>
    <property type="match status" value="4"/>
</dbReference>
<keyword evidence="1" id="KW-0732">Signal</keyword>
<gene>
    <name evidence="3" type="ORF">CTER_5207</name>
</gene>
<dbReference type="InterPro" id="IPR005084">
    <property type="entry name" value="CBM6"/>
</dbReference>
<accession>S0FJB0</accession>
<organism evidence="3 4">
    <name type="scientific">Ruminiclostridium cellobioparum subsp. termitidis CT1112</name>
    <dbReference type="NCBI Taxonomy" id="1195236"/>
    <lineage>
        <taxon>Bacteria</taxon>
        <taxon>Bacillati</taxon>
        <taxon>Bacillota</taxon>
        <taxon>Clostridia</taxon>
        <taxon>Eubacteriales</taxon>
        <taxon>Oscillospiraceae</taxon>
        <taxon>Ruminiclostridium</taxon>
    </lineage>
</organism>
<dbReference type="SUPFAM" id="SSF49785">
    <property type="entry name" value="Galactose-binding domain-like"/>
    <property type="match status" value="4"/>
</dbReference>
<name>S0FJB0_RUMCE</name>
<reference evidence="3 4" key="1">
    <citation type="journal article" date="2013" name="Genome Announc.">
        <title>Draft Genome Sequence of the Cellulolytic, Mesophilic, Anaerobic Bacterium Clostridium termitidis Strain CT1112 (DSM 5398).</title>
        <authorList>
            <person name="Lal S."/>
            <person name="Ramachandran U."/>
            <person name="Zhang X."/>
            <person name="Munir R."/>
            <person name="Sparling R."/>
            <person name="Levin D.B."/>
        </authorList>
    </citation>
    <scope>NUCLEOTIDE SEQUENCE [LARGE SCALE GENOMIC DNA]</scope>
    <source>
        <strain evidence="3 4">CT1112</strain>
    </source>
</reference>
<dbReference type="RefSeq" id="WP_004630754.1">
    <property type="nucleotide sequence ID" value="NZ_AORV01000071.1"/>
</dbReference>
<keyword evidence="4" id="KW-1185">Reference proteome</keyword>
<dbReference type="eggNOG" id="COG2911">
    <property type="taxonomic scope" value="Bacteria"/>
</dbReference>
<dbReference type="eggNOG" id="COG5434">
    <property type="taxonomic scope" value="Bacteria"/>
</dbReference>
<dbReference type="SUPFAM" id="SSF48208">
    <property type="entry name" value="Six-hairpin glycosidases"/>
    <property type="match status" value="1"/>
</dbReference>
<evidence type="ECO:0000256" key="1">
    <source>
        <dbReference type="ARBA" id="ARBA00022729"/>
    </source>
</evidence>
<evidence type="ECO:0000259" key="2">
    <source>
        <dbReference type="PROSITE" id="PS51175"/>
    </source>
</evidence>
<dbReference type="eggNOG" id="COG3979">
    <property type="taxonomic scope" value="Bacteria"/>
</dbReference>
<dbReference type="InterPro" id="IPR008979">
    <property type="entry name" value="Galactose-bd-like_sf"/>
</dbReference>
<dbReference type="CDD" id="cd04084">
    <property type="entry name" value="CBM6_xylanase-like"/>
    <property type="match status" value="1"/>
</dbReference>
<feature type="domain" description="CBM6" evidence="2">
    <location>
        <begin position="1465"/>
        <end position="1588"/>
    </location>
</feature>
<dbReference type="EMBL" id="AORV01000071">
    <property type="protein sequence ID" value="EMS69209.1"/>
    <property type="molecule type" value="Genomic_DNA"/>
</dbReference>
<dbReference type="eggNOG" id="COG2133">
    <property type="taxonomic scope" value="Bacteria"/>
</dbReference>
<dbReference type="GO" id="GO:0030246">
    <property type="term" value="F:carbohydrate binding"/>
    <property type="evidence" value="ECO:0007669"/>
    <property type="project" value="InterPro"/>
</dbReference>
<evidence type="ECO:0000313" key="3">
    <source>
        <dbReference type="EMBL" id="EMS69209.1"/>
    </source>
</evidence>
<dbReference type="STRING" id="1195236.CTER_5207"/>
<dbReference type="GO" id="GO:0005975">
    <property type="term" value="P:carbohydrate metabolic process"/>
    <property type="evidence" value="ECO:0007669"/>
    <property type="project" value="InterPro"/>
</dbReference>
<dbReference type="InterPro" id="IPR006584">
    <property type="entry name" value="Cellulose-bd_IV"/>
</dbReference>
<dbReference type="Pfam" id="PF16990">
    <property type="entry name" value="CBM_35"/>
    <property type="match status" value="3"/>
</dbReference>
<dbReference type="SMART" id="SM00606">
    <property type="entry name" value="CBD_IV"/>
    <property type="match status" value="4"/>
</dbReference>
<dbReference type="CDD" id="cd04083">
    <property type="entry name" value="CBM35_Lmo2446-like"/>
    <property type="match status" value="3"/>
</dbReference>
<feature type="domain" description="CBM6" evidence="2">
    <location>
        <begin position="1021"/>
        <end position="1144"/>
    </location>
</feature>
<dbReference type="Proteomes" id="UP000014155">
    <property type="component" value="Unassembled WGS sequence"/>
</dbReference>
<sequence length="1671" mass="177505">MFKGRKIISLLLALIVVFYSFSSVFPAIVYAANSYSYESTHWLYIGWENDYPKSRTYMGGGVQPGMGAAIQYTLTIDGTTYFPDEFAADRKSKILWYLRDGYQPCPTSEWDAGPAHITIQHFANRILEDSATAVYSRVTVENTGAAPKTIRININAGTGYEVPLSEEPTYSDSGSMYYDVTLAAGETLSRDFAARAAGTATAAQLKSAGTFDSNYSAMSAYYNNRIDGLAHPVELPDQKQVDMYKAQQIVMWETMVKTNNANNPLFVFNWFTVGSTTVEAESYSAMSGIATENCGEGTLQIKNINDGDWLVYNNYNFGTGQSTFSARCASDYMNGHSGAIELRLDSLTGPVIGTCNVEPTAMNQWTIYKTFNTAITETSGVHNLYLIFKKTGSDDTNYEVRGEGGGGHYDRIYTHDVVNMVDQFIREGDYELAKRVLESPYYLQISKLLYSNYLDAIPKYILPYATYLKNTGDTSFFTGEVMENIRNAAHNIENYRYYNASDPNHYGIFNKSNTFDNGSNFLVVDNFAALSGLQAYKYISDQLGISDESQWAVGEMIDLNDCLNNALDIAEARRGVNWYMSNFDDSMYWPNYTGNYLATTFSMSTFPWDAYLSGFELGGTWLEHLDNSIGNALTKRTQSGTPVDSWGAWSVGAYGNVYNAGAGLQCMRSDTYRTEAIKNLEWMMKNQSAPYQWGESFHQGLNADDWTSIDADYETWGLSFQKQALLETNCSVKVDGTVIIGRGLPDQWIANGKKVQWANVNVNNNKKIDFTITGGTSGITLDISGDTPEGDILFNLPIFKNNIASSSAGTVDNASGTVILPAGTASVTVELVKSEGSLSVEAASALLTSSALNPAQSKDTNIVTMAQALVDAVYGGITVTLSATGNPAIDINGNINYGNDSVTGEVTFNLTKDGNTKAVTVMITVPGELTGAAAMLTSTALSPVQGRDTNLVARAQSIVNSVYGGITVALGATANTSIGADGKITFDVAAAAGNVTFALSKNGDTKDVTVAITVPPDNTGPKFEAENAILVGCNTAKDLTGFSGTGFVAGLNAIGDSITFNVNAPAAGKYNVDMRYGNGSSTKTISIYVNGVKIKQSSYPATGGWSVWSDVIDVLTLNEGNNVIMYKADSGDTPGFNPDYIYVAPDAGMELTQAVGMLTSASLTPVQGLHTNMVTLAQSIVNAAYSGITVTLTASENSAVDSAGNITYSGTATTGNMTFKLAKGGNSQTVTVSVTVPADSGGPKFEAENAVLVGCNVANDVGGYSGTGFVAGLNAIGDSITFTVNVPVAGKYNVDMRYGNGTSAKTLSIYVNGVKIKQTSYPSTGSWSTWGDVTEVLTLNAGTNTIMYRADTGDTPGLNPDYIIIAPDGDLELTQAAGLLTSAALTPVQGIDTNIAAMAQALVDTVYGGINVTLETTANPAIGADGNIAYGSTNTTGNVTFKLVRDGNSYPVTVSITVPADRRGPKFEAEDAVLVGCNTANNLIGYSGTGFVASLNAVGDSVAFTVNVPAAGKYNVDMRYSNGAAAKSLSIYVNGVKIRQSGYPSTGDWNNWGDVTESLTLSAGNNIIMYKADVGDTPGINPDYIFVTPDSGYEVEQASGLLASIGLAPVQGTDENIVTMAQVLVDTAYNGITVTLGATGNSAIAADGNITYGAAAATGDVTFNLEKNGTA</sequence>
<protein>
    <submittedName>
        <fullName evidence="3">Carbohydrate binding module (Family 6)</fullName>
    </submittedName>
</protein>
<evidence type="ECO:0000313" key="4">
    <source>
        <dbReference type="Proteomes" id="UP000014155"/>
    </source>
</evidence>
<dbReference type="eggNOG" id="COG2273">
    <property type="taxonomic scope" value="Bacteria"/>
</dbReference>
<dbReference type="InterPro" id="IPR008928">
    <property type="entry name" value="6-hairpin_glycosidase_sf"/>
</dbReference>
<feature type="domain" description="CBM6" evidence="2">
    <location>
        <begin position="1243"/>
        <end position="1366"/>
    </location>
</feature>